<reference evidence="3 4" key="1">
    <citation type="submission" date="2016-11" db="EMBL/GenBank/DDBJ databases">
        <authorList>
            <person name="Jaros S."/>
            <person name="Januszkiewicz K."/>
            <person name="Wedrychowicz H."/>
        </authorList>
    </citation>
    <scope>NUCLEOTIDE SEQUENCE [LARGE SCALE GENOMIC DNA]</scope>
    <source>
        <strain evidence="3 4">DSM 18899</strain>
    </source>
</reference>
<evidence type="ECO:0000256" key="1">
    <source>
        <dbReference type="ARBA" id="ARBA00023239"/>
    </source>
</evidence>
<dbReference type="CDD" id="cd03449">
    <property type="entry name" value="R_hydratase"/>
    <property type="match status" value="1"/>
</dbReference>
<sequence>MTVYFDEITLGQTASFRKTVTEADVVLFAGITGDHNPVHTDEEYARTTPFGRRIAHGLLTSSLVSTVLGNQLPGPGTIYLSQSLRFMAPVFIGDTVTASVEVTALDPLKQRVTLATRCRVGERTVLEGEALVKAPSRI</sequence>
<proteinExistence type="predicted"/>
<feature type="domain" description="MaoC-like" evidence="2">
    <location>
        <begin position="15"/>
        <end position="117"/>
    </location>
</feature>
<gene>
    <name evidence="3" type="ORF">SAMN02745887_03297</name>
</gene>
<dbReference type="Proteomes" id="UP000186513">
    <property type="component" value="Unassembled WGS sequence"/>
</dbReference>
<dbReference type="SUPFAM" id="SSF54637">
    <property type="entry name" value="Thioesterase/thiol ester dehydrase-isomerase"/>
    <property type="match status" value="1"/>
</dbReference>
<evidence type="ECO:0000259" key="2">
    <source>
        <dbReference type="Pfam" id="PF01575"/>
    </source>
</evidence>
<dbReference type="PANTHER" id="PTHR43437">
    <property type="entry name" value="HYDROXYACYL-THIOESTER DEHYDRATASE TYPE 2, MITOCHONDRIAL-RELATED"/>
    <property type="match status" value="1"/>
</dbReference>
<keyword evidence="4" id="KW-1185">Reference proteome</keyword>
<protein>
    <submittedName>
        <fullName evidence="3">3-hydroxybutyryl-CoA dehydratase</fullName>
    </submittedName>
</protein>
<dbReference type="InterPro" id="IPR029069">
    <property type="entry name" value="HotDog_dom_sf"/>
</dbReference>
<dbReference type="GO" id="GO:0006633">
    <property type="term" value="P:fatty acid biosynthetic process"/>
    <property type="evidence" value="ECO:0007669"/>
    <property type="project" value="TreeGrafter"/>
</dbReference>
<dbReference type="RefSeq" id="WP_072429782.1">
    <property type="nucleotide sequence ID" value="NZ_FPKR01000014.1"/>
</dbReference>
<dbReference type="EMBL" id="FPKR01000014">
    <property type="protein sequence ID" value="SFZ78979.1"/>
    <property type="molecule type" value="Genomic_DNA"/>
</dbReference>
<organism evidence="3 4">
    <name type="scientific">Chitinimonas taiwanensis DSM 18899</name>
    <dbReference type="NCBI Taxonomy" id="1121279"/>
    <lineage>
        <taxon>Bacteria</taxon>
        <taxon>Pseudomonadati</taxon>
        <taxon>Pseudomonadota</taxon>
        <taxon>Betaproteobacteria</taxon>
        <taxon>Neisseriales</taxon>
        <taxon>Chitinibacteraceae</taxon>
        <taxon>Chitinimonas</taxon>
    </lineage>
</organism>
<dbReference type="InterPro" id="IPR050965">
    <property type="entry name" value="UPF0336/Enoyl-CoA_hydratase"/>
</dbReference>
<dbReference type="AlphaFoldDB" id="A0A1K2HQF7"/>
<accession>A0A1K2HQF7</accession>
<name>A0A1K2HQF7_9NEIS</name>
<evidence type="ECO:0000313" key="3">
    <source>
        <dbReference type="EMBL" id="SFZ78979.1"/>
    </source>
</evidence>
<dbReference type="Gene3D" id="3.10.129.10">
    <property type="entry name" value="Hotdog Thioesterase"/>
    <property type="match status" value="1"/>
</dbReference>
<dbReference type="GO" id="GO:0019171">
    <property type="term" value="F:(3R)-hydroxyacyl-[acyl-carrier-protein] dehydratase activity"/>
    <property type="evidence" value="ECO:0007669"/>
    <property type="project" value="TreeGrafter"/>
</dbReference>
<dbReference type="Pfam" id="PF01575">
    <property type="entry name" value="MaoC_dehydratas"/>
    <property type="match status" value="1"/>
</dbReference>
<dbReference type="STRING" id="1121279.SAMN02745887_03297"/>
<dbReference type="InterPro" id="IPR002539">
    <property type="entry name" value="MaoC-like_dom"/>
</dbReference>
<keyword evidence="1" id="KW-0456">Lyase</keyword>
<dbReference type="PANTHER" id="PTHR43437:SF3">
    <property type="entry name" value="HYDROXYACYL-THIOESTER DEHYDRATASE TYPE 2, MITOCHONDRIAL"/>
    <property type="match status" value="1"/>
</dbReference>
<dbReference type="FunFam" id="3.10.129.10:FF:000042">
    <property type="entry name" value="MaoC domain protein dehydratase"/>
    <property type="match status" value="1"/>
</dbReference>
<evidence type="ECO:0000313" key="4">
    <source>
        <dbReference type="Proteomes" id="UP000186513"/>
    </source>
</evidence>
<dbReference type="OrthoDB" id="9800237at2"/>